<feature type="transmembrane region" description="Helical" evidence="7">
    <location>
        <begin position="331"/>
        <end position="351"/>
    </location>
</feature>
<dbReference type="Proteomes" id="UP000767291">
    <property type="component" value="Unassembled WGS sequence"/>
</dbReference>
<feature type="domain" description="Major facilitator superfamily (MFS) profile" evidence="8">
    <location>
        <begin position="8"/>
        <end position="386"/>
    </location>
</feature>
<evidence type="ECO:0000256" key="2">
    <source>
        <dbReference type="ARBA" id="ARBA00022448"/>
    </source>
</evidence>
<dbReference type="EMBL" id="JAGGJX010000005">
    <property type="protein sequence ID" value="MBP1855951.1"/>
    <property type="molecule type" value="Genomic_DNA"/>
</dbReference>
<gene>
    <name evidence="9" type="ORF">J2Z43_002352</name>
</gene>
<sequence length="393" mass="42850">MIKNKWIKFLILYIGATVLSLSQLKIVPIFNELSSTMNISMSQTSLLTSIFTFSALFLAIPGGGILNKFGVKKVSVFIMVCLFLGNILGAISNSFSLLLISRVIEGISFSMIMMVSMIYINFWFRDGSAGLAIGIFGTFSALASMIGMNIFRPIYLSTGLKSIWYIMAIASFIIILCYYFLLDGPEESDSNTEEKGGLREAASNKSTWLLAFAMGCMSFVLFTFITVYPQIFTQVYHLSPDKSNYFTSLFGLFAVPFGVIAGLVTDKTGKPVALTLISYIVLSVACFLTVRLTNSILIGQVFFASACLSLVSSSISIAVNKMVKRPSLIGSTFSIIYLFYYIGIFIGSPIVSKVVEVSGWNAGTLLLTVVSLLGTASIAYLSFSKKLTKSKSV</sequence>
<keyword evidence="5 7" id="KW-1133">Transmembrane helix</keyword>
<feature type="transmembrane region" description="Helical" evidence="7">
    <location>
        <begin position="296"/>
        <end position="319"/>
    </location>
</feature>
<dbReference type="PANTHER" id="PTHR43124">
    <property type="entry name" value="PURINE EFFLUX PUMP PBUE"/>
    <property type="match status" value="1"/>
</dbReference>
<feature type="transmembrane region" description="Helical" evidence="7">
    <location>
        <begin position="163"/>
        <end position="182"/>
    </location>
</feature>
<feature type="transmembrane region" description="Helical" evidence="7">
    <location>
        <begin position="48"/>
        <end position="67"/>
    </location>
</feature>
<dbReference type="InterPro" id="IPR020846">
    <property type="entry name" value="MFS_dom"/>
</dbReference>
<dbReference type="PROSITE" id="PS50850">
    <property type="entry name" value="MFS"/>
    <property type="match status" value="1"/>
</dbReference>
<feature type="transmembrane region" description="Helical" evidence="7">
    <location>
        <begin position="208"/>
        <end position="231"/>
    </location>
</feature>
<evidence type="ECO:0000256" key="4">
    <source>
        <dbReference type="ARBA" id="ARBA00022692"/>
    </source>
</evidence>
<dbReference type="RefSeq" id="WP_209457332.1">
    <property type="nucleotide sequence ID" value="NZ_BAAACS010000019.1"/>
</dbReference>
<dbReference type="InterPro" id="IPR011701">
    <property type="entry name" value="MFS"/>
</dbReference>
<evidence type="ECO:0000313" key="9">
    <source>
        <dbReference type="EMBL" id="MBP1855951.1"/>
    </source>
</evidence>
<keyword evidence="2" id="KW-0813">Transport</keyword>
<feature type="transmembrane region" description="Helical" evidence="7">
    <location>
        <begin position="74"/>
        <end position="100"/>
    </location>
</feature>
<feature type="transmembrane region" description="Helical" evidence="7">
    <location>
        <begin position="363"/>
        <end position="383"/>
    </location>
</feature>
<feature type="transmembrane region" description="Helical" evidence="7">
    <location>
        <begin position="106"/>
        <end position="124"/>
    </location>
</feature>
<keyword evidence="10" id="KW-1185">Reference proteome</keyword>
<evidence type="ECO:0000313" key="10">
    <source>
        <dbReference type="Proteomes" id="UP000767291"/>
    </source>
</evidence>
<protein>
    <submittedName>
        <fullName evidence="9">MFS family arabinose efflux permease</fullName>
    </submittedName>
</protein>
<evidence type="ECO:0000256" key="1">
    <source>
        <dbReference type="ARBA" id="ARBA00004651"/>
    </source>
</evidence>
<dbReference type="Pfam" id="PF07690">
    <property type="entry name" value="MFS_1"/>
    <property type="match status" value="1"/>
</dbReference>
<accession>A0ABS4EDJ5</accession>
<comment type="caution">
    <text evidence="9">The sequence shown here is derived from an EMBL/GenBank/DDBJ whole genome shotgun (WGS) entry which is preliminary data.</text>
</comment>
<evidence type="ECO:0000256" key="7">
    <source>
        <dbReference type="SAM" id="Phobius"/>
    </source>
</evidence>
<name>A0ABS4EDJ5_9FIRM</name>
<dbReference type="InterPro" id="IPR036259">
    <property type="entry name" value="MFS_trans_sf"/>
</dbReference>
<organism evidence="9 10">
    <name type="scientific">Metaclostridioides mangenotii</name>
    <dbReference type="NCBI Taxonomy" id="1540"/>
    <lineage>
        <taxon>Bacteria</taxon>
        <taxon>Bacillati</taxon>
        <taxon>Bacillota</taxon>
        <taxon>Clostridia</taxon>
        <taxon>Peptostreptococcales</taxon>
        <taxon>Peptostreptococcaceae</taxon>
        <taxon>Metaclostridioides</taxon>
    </lineage>
</organism>
<dbReference type="PANTHER" id="PTHR43124:SF3">
    <property type="entry name" value="CHLORAMPHENICOL EFFLUX PUMP RV0191"/>
    <property type="match status" value="1"/>
</dbReference>
<feature type="transmembrane region" description="Helical" evidence="7">
    <location>
        <begin position="243"/>
        <end position="265"/>
    </location>
</feature>
<dbReference type="InterPro" id="IPR050189">
    <property type="entry name" value="MFS_Efflux_Transporters"/>
</dbReference>
<dbReference type="Gene3D" id="1.20.1250.20">
    <property type="entry name" value="MFS general substrate transporter like domains"/>
    <property type="match status" value="2"/>
</dbReference>
<evidence type="ECO:0000256" key="3">
    <source>
        <dbReference type="ARBA" id="ARBA00022475"/>
    </source>
</evidence>
<comment type="subcellular location">
    <subcellularLocation>
        <location evidence="1">Cell membrane</location>
        <topology evidence="1">Multi-pass membrane protein</topology>
    </subcellularLocation>
</comment>
<evidence type="ECO:0000259" key="8">
    <source>
        <dbReference type="PROSITE" id="PS50850"/>
    </source>
</evidence>
<feature type="transmembrane region" description="Helical" evidence="7">
    <location>
        <begin position="272"/>
        <end position="290"/>
    </location>
</feature>
<reference evidence="9 10" key="1">
    <citation type="submission" date="2021-03" db="EMBL/GenBank/DDBJ databases">
        <title>Genomic Encyclopedia of Type Strains, Phase IV (KMG-IV): sequencing the most valuable type-strain genomes for metagenomic binning, comparative biology and taxonomic classification.</title>
        <authorList>
            <person name="Goeker M."/>
        </authorList>
    </citation>
    <scope>NUCLEOTIDE SEQUENCE [LARGE SCALE GENOMIC DNA]</scope>
    <source>
        <strain evidence="9 10">DSM 1289</strain>
    </source>
</reference>
<keyword evidence="3" id="KW-1003">Cell membrane</keyword>
<evidence type="ECO:0000256" key="5">
    <source>
        <dbReference type="ARBA" id="ARBA00022989"/>
    </source>
</evidence>
<dbReference type="SUPFAM" id="SSF103473">
    <property type="entry name" value="MFS general substrate transporter"/>
    <property type="match status" value="1"/>
</dbReference>
<proteinExistence type="predicted"/>
<evidence type="ECO:0000256" key="6">
    <source>
        <dbReference type="ARBA" id="ARBA00023136"/>
    </source>
</evidence>
<feature type="transmembrane region" description="Helical" evidence="7">
    <location>
        <begin position="131"/>
        <end position="151"/>
    </location>
</feature>
<keyword evidence="6 7" id="KW-0472">Membrane</keyword>
<keyword evidence="4 7" id="KW-0812">Transmembrane</keyword>